<evidence type="ECO:0000259" key="1">
    <source>
        <dbReference type="Pfam" id="PF06985"/>
    </source>
</evidence>
<dbReference type="EMBL" id="KV441497">
    <property type="protein sequence ID" value="OAG14857.1"/>
    <property type="molecule type" value="Genomic_DNA"/>
</dbReference>
<dbReference type="RefSeq" id="XP_018380278.1">
    <property type="nucleotide sequence ID" value="XM_018527804.1"/>
</dbReference>
<proteinExistence type="predicted"/>
<evidence type="ECO:0000313" key="3">
    <source>
        <dbReference type="Proteomes" id="UP000077248"/>
    </source>
</evidence>
<dbReference type="VEuPathDB" id="FungiDB:CC77DRAFT_1054581"/>
<accession>A0A177D6G1</accession>
<feature type="domain" description="Heterokaryon incompatibility" evidence="1">
    <location>
        <begin position="177"/>
        <end position="324"/>
    </location>
</feature>
<dbReference type="Proteomes" id="UP000077248">
    <property type="component" value="Unassembled WGS sequence"/>
</dbReference>
<sequence length="641" mass="73133">MLCEICLNIFRGSCPVEYTQHHDSIESLQRSALEDCEICRVLWNDPISHLSQLSSEHVQISTEVIVKEFHDGTGTRQLHVEANSHEYIREWVFICELAMEDHKNYDAHKPPASDWAASMACARTWLAKCTETHTDCRASGSKSMTYCPTRLLEIDQPEANKLRLRLCSELDDAPPQYATLSHCWGTSKTLRLTSHSFQRFRDGVDVSELAKTFQDAVFAAKSLGIKLLWIDSFCIFQDSKEDWQQEAALMSQVYRHSFLNIAASIAVDSDAGCFRERVSTAERSLVQTTWTDHPNNTYYLYYQFYWVDNFASMPLKKRAWVVQELALAPRVLHLCGSQLFWECHGLDACETWPTGQPPNMWVEHRRSWSRPASIEVFGFHRTDDSESVHISTHENDRFNTHTFGELWKHIVSDYNTCDLTFPSDKLVALSGIAKHMKQLLEIDYWAGLWAFDLIPELSWYIREPYIPKTEADTIVYRAPSWSWACMDGEVDWMAWRGQFLVDIVCCNIRTATADRTGAVISAALQLSGWLATIEIRPSPKGWDVYMNGRWTSLGGAHIYLDRPLASSQLHCLPLEDHGLLNTLLLIPTGVTRGQFQRVGIAVMGIGTFGQEDCDQLAHVTNESWLEYESMGDDGKCTITIV</sequence>
<dbReference type="OMA" id="STHENDR"/>
<gene>
    <name evidence="2" type="ORF">CC77DRAFT_1054581</name>
</gene>
<dbReference type="Pfam" id="PF06985">
    <property type="entry name" value="HET"/>
    <property type="match status" value="1"/>
</dbReference>
<dbReference type="STRING" id="5599.A0A177D6G1"/>
<evidence type="ECO:0000313" key="2">
    <source>
        <dbReference type="EMBL" id="OAG14857.1"/>
    </source>
</evidence>
<name>A0A177D6G1_ALTAL</name>
<dbReference type="KEGG" id="aalt:CC77DRAFT_1054581"/>
<reference evidence="2 3" key="1">
    <citation type="submission" date="2016-05" db="EMBL/GenBank/DDBJ databases">
        <title>Comparative analysis of secretome profiles of manganese(II)-oxidizing ascomycete fungi.</title>
        <authorList>
            <consortium name="DOE Joint Genome Institute"/>
            <person name="Zeiner C.A."/>
            <person name="Purvine S.O."/>
            <person name="Zink E.M."/>
            <person name="Wu S."/>
            <person name="Pasa-Tolic L."/>
            <person name="Chaput D.L."/>
            <person name="Haridas S."/>
            <person name="Grigoriev I.V."/>
            <person name="Santelli C.M."/>
            <person name="Hansel C.M."/>
        </authorList>
    </citation>
    <scope>NUCLEOTIDE SEQUENCE [LARGE SCALE GENOMIC DNA]</scope>
    <source>
        <strain evidence="2 3">SRC1lrK2f</strain>
    </source>
</reference>
<protein>
    <submittedName>
        <fullName evidence="2">HET-domain-containing protein</fullName>
    </submittedName>
</protein>
<dbReference type="InterPro" id="IPR010730">
    <property type="entry name" value="HET"/>
</dbReference>
<dbReference type="AlphaFoldDB" id="A0A177D6G1"/>
<dbReference type="PANTHER" id="PTHR33112">
    <property type="entry name" value="DOMAIN PROTEIN, PUTATIVE-RELATED"/>
    <property type="match status" value="1"/>
</dbReference>
<dbReference type="PANTHER" id="PTHR33112:SF10">
    <property type="entry name" value="TOL"/>
    <property type="match status" value="1"/>
</dbReference>
<dbReference type="GeneID" id="29113398"/>
<organism evidence="2 3">
    <name type="scientific">Alternaria alternata</name>
    <name type="common">Alternaria rot fungus</name>
    <name type="synonym">Torula alternata</name>
    <dbReference type="NCBI Taxonomy" id="5599"/>
    <lineage>
        <taxon>Eukaryota</taxon>
        <taxon>Fungi</taxon>
        <taxon>Dikarya</taxon>
        <taxon>Ascomycota</taxon>
        <taxon>Pezizomycotina</taxon>
        <taxon>Dothideomycetes</taxon>
        <taxon>Pleosporomycetidae</taxon>
        <taxon>Pleosporales</taxon>
        <taxon>Pleosporineae</taxon>
        <taxon>Pleosporaceae</taxon>
        <taxon>Alternaria</taxon>
        <taxon>Alternaria sect. Alternaria</taxon>
        <taxon>Alternaria alternata complex</taxon>
    </lineage>
</organism>
<keyword evidence="3" id="KW-1185">Reference proteome</keyword>